<dbReference type="AlphaFoldDB" id="A0A9W9P2G9"/>
<keyword evidence="3" id="KW-1185">Reference proteome</keyword>
<sequence>MYFEFDYSTPHPAKLGEIYEEQLYHVMSEIRYGDNDGRPLVDISNLPPLDLSRERIRLPEVLASWGRKIMQPIARIMDKENKVDDSGAESGQSSQRNSLKKSSSSLSIGNTFKRVAKPFYRQDKADSAE</sequence>
<evidence type="ECO:0000313" key="2">
    <source>
        <dbReference type="EMBL" id="KAJ5234152.1"/>
    </source>
</evidence>
<reference evidence="2" key="2">
    <citation type="journal article" date="2023" name="IMA Fungus">
        <title>Comparative genomic study of the Penicillium genus elucidates a diverse pangenome and 15 lateral gene transfer events.</title>
        <authorList>
            <person name="Petersen C."/>
            <person name="Sorensen T."/>
            <person name="Nielsen M.R."/>
            <person name="Sondergaard T.E."/>
            <person name="Sorensen J.L."/>
            <person name="Fitzpatrick D.A."/>
            <person name="Frisvad J.C."/>
            <person name="Nielsen K.L."/>
        </authorList>
    </citation>
    <scope>NUCLEOTIDE SEQUENCE</scope>
    <source>
        <strain evidence="2">IBT 23319</strain>
    </source>
</reference>
<dbReference type="GeneID" id="81381407"/>
<gene>
    <name evidence="2" type="ORF">N7469_003320</name>
</gene>
<dbReference type="OrthoDB" id="10443107at2759"/>
<dbReference type="Proteomes" id="UP001147733">
    <property type="component" value="Unassembled WGS sequence"/>
</dbReference>
<feature type="compositionally biased region" description="Low complexity" evidence="1">
    <location>
        <begin position="92"/>
        <end position="105"/>
    </location>
</feature>
<feature type="region of interest" description="Disordered" evidence="1">
    <location>
        <begin position="76"/>
        <end position="105"/>
    </location>
</feature>
<comment type="caution">
    <text evidence="2">The sequence shown here is derived from an EMBL/GenBank/DDBJ whole genome shotgun (WGS) entry which is preliminary data.</text>
</comment>
<proteinExistence type="predicted"/>
<evidence type="ECO:0000256" key="1">
    <source>
        <dbReference type="SAM" id="MobiDB-lite"/>
    </source>
</evidence>
<dbReference type="EMBL" id="JAPQKT010000003">
    <property type="protein sequence ID" value="KAJ5234152.1"/>
    <property type="molecule type" value="Genomic_DNA"/>
</dbReference>
<dbReference type="RefSeq" id="XP_056501652.1">
    <property type="nucleotide sequence ID" value="XM_056642240.1"/>
</dbReference>
<reference evidence="2" key="1">
    <citation type="submission" date="2022-11" db="EMBL/GenBank/DDBJ databases">
        <authorList>
            <person name="Petersen C."/>
        </authorList>
    </citation>
    <scope>NUCLEOTIDE SEQUENCE</scope>
    <source>
        <strain evidence="2">IBT 23319</strain>
    </source>
</reference>
<organism evidence="2 3">
    <name type="scientific">Penicillium citrinum</name>
    <dbReference type="NCBI Taxonomy" id="5077"/>
    <lineage>
        <taxon>Eukaryota</taxon>
        <taxon>Fungi</taxon>
        <taxon>Dikarya</taxon>
        <taxon>Ascomycota</taxon>
        <taxon>Pezizomycotina</taxon>
        <taxon>Eurotiomycetes</taxon>
        <taxon>Eurotiomycetidae</taxon>
        <taxon>Eurotiales</taxon>
        <taxon>Aspergillaceae</taxon>
        <taxon>Penicillium</taxon>
    </lineage>
</organism>
<name>A0A9W9P2G9_PENCI</name>
<protein>
    <submittedName>
        <fullName evidence="2">Uncharacterized protein</fullName>
    </submittedName>
</protein>
<accession>A0A9W9P2G9</accession>
<feature type="compositionally biased region" description="Basic and acidic residues" evidence="1">
    <location>
        <begin position="76"/>
        <end position="85"/>
    </location>
</feature>
<evidence type="ECO:0000313" key="3">
    <source>
        <dbReference type="Proteomes" id="UP001147733"/>
    </source>
</evidence>